<dbReference type="OrthoDB" id="5115907at2"/>
<keyword evidence="2" id="KW-1133">Transmembrane helix</keyword>
<feature type="transmembrane region" description="Helical" evidence="2">
    <location>
        <begin position="72"/>
        <end position="93"/>
    </location>
</feature>
<feature type="compositionally biased region" description="Low complexity" evidence="1">
    <location>
        <begin position="178"/>
        <end position="187"/>
    </location>
</feature>
<accession>A0A7W3JGM0</accession>
<organism evidence="4 6">
    <name type="scientific">Frigoribacterium faeni</name>
    <dbReference type="NCBI Taxonomy" id="145483"/>
    <lineage>
        <taxon>Bacteria</taxon>
        <taxon>Bacillati</taxon>
        <taxon>Actinomycetota</taxon>
        <taxon>Actinomycetes</taxon>
        <taxon>Micrococcales</taxon>
        <taxon>Microbacteriaceae</taxon>
        <taxon>Frigoribacterium</taxon>
    </lineage>
</organism>
<dbReference type="RefSeq" id="WP_146851999.1">
    <property type="nucleotide sequence ID" value="NZ_BAAAHR010000002.1"/>
</dbReference>
<reference evidence="3 5" key="1">
    <citation type="submission" date="2019-07" db="EMBL/GenBank/DDBJ databases">
        <title>Whole genome shotgun sequence of Frigoribacterium faeni NBRC 103066.</title>
        <authorList>
            <person name="Hosoyama A."/>
            <person name="Uohara A."/>
            <person name="Ohji S."/>
            <person name="Ichikawa N."/>
        </authorList>
    </citation>
    <scope>NUCLEOTIDE SEQUENCE [LARGE SCALE GENOMIC DNA]</scope>
    <source>
        <strain evidence="3 5">NBRC 103066</strain>
    </source>
</reference>
<evidence type="ECO:0000313" key="3">
    <source>
        <dbReference type="EMBL" id="GEK81875.1"/>
    </source>
</evidence>
<dbReference type="EMBL" id="BJUV01000001">
    <property type="protein sequence ID" value="GEK81875.1"/>
    <property type="molecule type" value="Genomic_DNA"/>
</dbReference>
<dbReference type="Proteomes" id="UP000321154">
    <property type="component" value="Unassembled WGS sequence"/>
</dbReference>
<comment type="caution">
    <text evidence="4">The sequence shown here is derived from an EMBL/GenBank/DDBJ whole genome shotgun (WGS) entry which is preliminary data.</text>
</comment>
<keyword evidence="2" id="KW-0812">Transmembrane</keyword>
<feature type="region of interest" description="Disordered" evidence="1">
    <location>
        <begin position="164"/>
        <end position="205"/>
    </location>
</feature>
<sequence>MTIRRVFHRLLWPALFLLPLWVLFGRSFFGVPLGLQFVGQLLLVPLLFAGQAVASGLIVARRSVRSSSTLSWLDTGLLAVSWSAQLALGFFLVDSSAGASAASAYTRVAGGGLDLSTALFALSAVVVIAAGLALIASAVWQLVRETGRRVAASMADLDRLAGLSGSSAGRETTRPEAARSSGSSARGDGPVIRIAPRGPDGPTRP</sequence>
<keyword evidence="2" id="KW-0472">Membrane</keyword>
<dbReference type="AlphaFoldDB" id="A0A7W3JGM0"/>
<protein>
    <submittedName>
        <fullName evidence="4">Uncharacterized protein</fullName>
    </submittedName>
</protein>
<feature type="transmembrane region" description="Helical" evidence="2">
    <location>
        <begin position="41"/>
        <end position="60"/>
    </location>
</feature>
<dbReference type="EMBL" id="JACGWW010000001">
    <property type="protein sequence ID" value="MBA8812410.1"/>
    <property type="molecule type" value="Genomic_DNA"/>
</dbReference>
<gene>
    <name evidence="4" type="ORF">FB463_000634</name>
    <name evidence="3" type="ORF">FFA01_01840</name>
</gene>
<evidence type="ECO:0000256" key="2">
    <source>
        <dbReference type="SAM" id="Phobius"/>
    </source>
</evidence>
<dbReference type="Proteomes" id="UP000522688">
    <property type="component" value="Unassembled WGS sequence"/>
</dbReference>
<evidence type="ECO:0000313" key="4">
    <source>
        <dbReference type="EMBL" id="MBA8812410.1"/>
    </source>
</evidence>
<reference evidence="4 6" key="2">
    <citation type="submission" date="2020-07" db="EMBL/GenBank/DDBJ databases">
        <title>Sequencing the genomes of 1000 actinobacteria strains.</title>
        <authorList>
            <person name="Klenk H.-P."/>
        </authorList>
    </citation>
    <scope>NUCLEOTIDE SEQUENCE [LARGE SCALE GENOMIC DNA]</scope>
    <source>
        <strain evidence="4 6">DSM 10309</strain>
    </source>
</reference>
<evidence type="ECO:0000256" key="1">
    <source>
        <dbReference type="SAM" id="MobiDB-lite"/>
    </source>
</evidence>
<proteinExistence type="predicted"/>
<feature type="transmembrane region" description="Helical" evidence="2">
    <location>
        <begin position="118"/>
        <end position="140"/>
    </location>
</feature>
<keyword evidence="5" id="KW-1185">Reference proteome</keyword>
<evidence type="ECO:0000313" key="5">
    <source>
        <dbReference type="Proteomes" id="UP000321154"/>
    </source>
</evidence>
<evidence type="ECO:0000313" key="6">
    <source>
        <dbReference type="Proteomes" id="UP000522688"/>
    </source>
</evidence>
<name>A0A7W3JGM0_9MICO</name>